<evidence type="ECO:0000259" key="2">
    <source>
        <dbReference type="Pfam" id="PF13386"/>
    </source>
</evidence>
<dbReference type="PANTHER" id="PTHR42208">
    <property type="entry name" value="HEAVY METAL TRANSPORTER-RELATED"/>
    <property type="match status" value="1"/>
</dbReference>
<evidence type="ECO:0000313" key="4">
    <source>
        <dbReference type="Proteomes" id="UP000029385"/>
    </source>
</evidence>
<dbReference type="InterPro" id="IPR039447">
    <property type="entry name" value="UreH-like_TM_dom"/>
</dbReference>
<organism evidence="3 4">
    <name type="scientific">Arenimonas oryziterrae DSM 21050 = YC6267</name>
    <dbReference type="NCBI Taxonomy" id="1121015"/>
    <lineage>
        <taxon>Bacteria</taxon>
        <taxon>Pseudomonadati</taxon>
        <taxon>Pseudomonadota</taxon>
        <taxon>Gammaproteobacteria</taxon>
        <taxon>Lysobacterales</taxon>
        <taxon>Lysobacteraceae</taxon>
        <taxon>Arenimonas</taxon>
    </lineage>
</organism>
<proteinExistence type="predicted"/>
<dbReference type="PANTHER" id="PTHR42208:SF1">
    <property type="entry name" value="HEAVY METAL TRANSPORTER"/>
    <property type="match status" value="1"/>
</dbReference>
<name>A0A091B012_9GAMM</name>
<keyword evidence="4" id="KW-1185">Reference proteome</keyword>
<dbReference type="eggNOG" id="COG2836">
    <property type="taxonomic scope" value="Bacteria"/>
</dbReference>
<dbReference type="PATRIC" id="fig|1121015.4.peg.604"/>
<dbReference type="EMBL" id="AVCI01000001">
    <property type="protein sequence ID" value="KFN45016.1"/>
    <property type="molecule type" value="Genomic_DNA"/>
</dbReference>
<comment type="caution">
    <text evidence="3">The sequence shown here is derived from an EMBL/GenBank/DDBJ whole genome shotgun (WGS) entry which is preliminary data.</text>
</comment>
<dbReference type="OrthoDB" id="9798690at2"/>
<protein>
    <recommendedName>
        <fullName evidence="2">Urease accessory protein UreH-like transmembrane domain-containing protein</fullName>
    </recommendedName>
</protein>
<sequence length="240" mass="25044">MPVDLLTLAAAWLSGLFGGVHCLAMCGGIATGLSASAPSTHAFRQALLLNLGRIGGYALAGAIVGGLGGGLLRLARLEGLAASLRMLLGLVLVVTALRLVFPTRLSGLSSLGHRVWQHLRPWRERAIPAGGLARPIVMGLFWGWLPCGLSTTLLMAAWLESSALHGGLLMLAFGLGTLPLMTGLSWSGAHFARRLANPRWRFAAAAMIAAAGVVTIAAPWLDLQGHAHAWLEALGCRSLA</sequence>
<reference evidence="3 4" key="1">
    <citation type="submission" date="2013-09" db="EMBL/GenBank/DDBJ databases">
        <title>Genome sequencing of Arenimonas oryziterrae.</title>
        <authorList>
            <person name="Chen F."/>
            <person name="Wang G."/>
        </authorList>
    </citation>
    <scope>NUCLEOTIDE SEQUENCE [LARGE SCALE GENOMIC DNA]</scope>
    <source>
        <strain evidence="3 4">YC6267</strain>
    </source>
</reference>
<keyword evidence="1" id="KW-1133">Transmembrane helix</keyword>
<dbReference type="RefSeq" id="WP_022969183.1">
    <property type="nucleotide sequence ID" value="NZ_ATVD01000002.1"/>
</dbReference>
<feature type="transmembrane region" description="Helical" evidence="1">
    <location>
        <begin position="84"/>
        <end position="101"/>
    </location>
</feature>
<gene>
    <name evidence="3" type="ORF">N789_03065</name>
</gene>
<keyword evidence="1" id="KW-0812">Transmembrane</keyword>
<feature type="domain" description="Urease accessory protein UreH-like transmembrane" evidence="2">
    <location>
        <begin position="10"/>
        <end position="211"/>
    </location>
</feature>
<feature type="transmembrane region" description="Helical" evidence="1">
    <location>
        <begin position="200"/>
        <end position="221"/>
    </location>
</feature>
<dbReference type="Pfam" id="PF13386">
    <property type="entry name" value="DsbD_2"/>
    <property type="match status" value="1"/>
</dbReference>
<feature type="transmembrane region" description="Helical" evidence="1">
    <location>
        <begin position="166"/>
        <end position="188"/>
    </location>
</feature>
<accession>A0A091B012</accession>
<evidence type="ECO:0000256" key="1">
    <source>
        <dbReference type="SAM" id="Phobius"/>
    </source>
</evidence>
<dbReference type="Proteomes" id="UP000029385">
    <property type="component" value="Unassembled WGS sequence"/>
</dbReference>
<feature type="transmembrane region" description="Helical" evidence="1">
    <location>
        <begin position="54"/>
        <end position="72"/>
    </location>
</feature>
<keyword evidence="1" id="KW-0472">Membrane</keyword>
<evidence type="ECO:0000313" key="3">
    <source>
        <dbReference type="EMBL" id="KFN45016.1"/>
    </source>
</evidence>
<feature type="transmembrane region" description="Helical" evidence="1">
    <location>
        <begin position="141"/>
        <end position="159"/>
    </location>
</feature>
<dbReference type="STRING" id="1121015.GCA_000420545_01558"/>
<dbReference type="AlphaFoldDB" id="A0A091B012"/>